<evidence type="ECO:0000313" key="9">
    <source>
        <dbReference type="Proteomes" id="UP000244571"/>
    </source>
</evidence>
<keyword evidence="2" id="KW-0547">Nucleotide-binding</keyword>
<dbReference type="EMBL" id="CP028901">
    <property type="protein sequence ID" value="AWB34593.1"/>
    <property type="molecule type" value="Genomic_DNA"/>
</dbReference>
<evidence type="ECO:0000256" key="5">
    <source>
        <dbReference type="ARBA" id="ARBA00024227"/>
    </source>
</evidence>
<keyword evidence="3" id="KW-0067">ATP-binding</keyword>
<evidence type="ECO:0000256" key="6">
    <source>
        <dbReference type="ARBA" id="ARBA00047846"/>
    </source>
</evidence>
<comment type="catalytic activity">
    <reaction evidence="6">
        <text>biotin + L-lysyl-[protein] + ATP = N(6)-biotinyl-L-lysyl-[protein] + AMP + diphosphate + H(+)</text>
        <dbReference type="Rhea" id="RHEA:11756"/>
        <dbReference type="Rhea" id="RHEA-COMP:9752"/>
        <dbReference type="Rhea" id="RHEA-COMP:10505"/>
        <dbReference type="ChEBI" id="CHEBI:15378"/>
        <dbReference type="ChEBI" id="CHEBI:29969"/>
        <dbReference type="ChEBI" id="CHEBI:30616"/>
        <dbReference type="ChEBI" id="CHEBI:33019"/>
        <dbReference type="ChEBI" id="CHEBI:57586"/>
        <dbReference type="ChEBI" id="CHEBI:83144"/>
        <dbReference type="ChEBI" id="CHEBI:456215"/>
        <dbReference type="EC" id="6.3.4.15"/>
    </reaction>
</comment>
<evidence type="ECO:0000256" key="4">
    <source>
        <dbReference type="ARBA" id="ARBA00023267"/>
    </source>
</evidence>
<dbReference type="InterPro" id="IPR004143">
    <property type="entry name" value="BPL_LPL_catalytic"/>
</dbReference>
<evidence type="ECO:0000256" key="1">
    <source>
        <dbReference type="ARBA" id="ARBA00022598"/>
    </source>
</evidence>
<dbReference type="KEGG" id="boz:DBV39_13705"/>
<keyword evidence="4" id="KW-0092">Biotin</keyword>
<dbReference type="SUPFAM" id="SSF50037">
    <property type="entry name" value="C-terminal domain of transcriptional repressors"/>
    <property type="match status" value="1"/>
</dbReference>
<gene>
    <name evidence="8" type="ORF">DBV39_13705</name>
</gene>
<dbReference type="OrthoDB" id="9807064at2"/>
<organism evidence="8 9">
    <name type="scientific">Orrella marina</name>
    <dbReference type="NCBI Taxonomy" id="2163011"/>
    <lineage>
        <taxon>Bacteria</taxon>
        <taxon>Pseudomonadati</taxon>
        <taxon>Pseudomonadota</taxon>
        <taxon>Betaproteobacteria</taxon>
        <taxon>Burkholderiales</taxon>
        <taxon>Alcaligenaceae</taxon>
        <taxon>Orrella</taxon>
    </lineage>
</organism>
<dbReference type="SUPFAM" id="SSF55681">
    <property type="entry name" value="Class II aaRS and biotin synthetases"/>
    <property type="match status" value="1"/>
</dbReference>
<dbReference type="Pfam" id="PF02237">
    <property type="entry name" value="BPL_C"/>
    <property type="match status" value="1"/>
</dbReference>
<protein>
    <recommendedName>
        <fullName evidence="5">biotin--[biotin carboxyl-carrier protein] ligase</fullName>
        <ecNumber evidence="5">6.3.4.15</ecNumber>
    </recommendedName>
</protein>
<dbReference type="GO" id="GO:0005524">
    <property type="term" value="F:ATP binding"/>
    <property type="evidence" value="ECO:0007669"/>
    <property type="project" value="UniProtKB-KW"/>
</dbReference>
<dbReference type="PANTHER" id="PTHR12835:SF5">
    <property type="entry name" value="BIOTIN--PROTEIN LIGASE"/>
    <property type="match status" value="1"/>
</dbReference>
<dbReference type="PROSITE" id="PS51733">
    <property type="entry name" value="BPL_LPL_CATALYTIC"/>
    <property type="match status" value="1"/>
</dbReference>
<dbReference type="InterPro" id="IPR003142">
    <property type="entry name" value="BPL_C"/>
</dbReference>
<dbReference type="InterPro" id="IPR045864">
    <property type="entry name" value="aa-tRNA-synth_II/BPL/LPL"/>
</dbReference>
<feature type="domain" description="BPL/LPL catalytic" evidence="7">
    <location>
        <begin position="15"/>
        <end position="207"/>
    </location>
</feature>
<dbReference type="PANTHER" id="PTHR12835">
    <property type="entry name" value="BIOTIN PROTEIN LIGASE"/>
    <property type="match status" value="1"/>
</dbReference>
<evidence type="ECO:0000256" key="2">
    <source>
        <dbReference type="ARBA" id="ARBA00022741"/>
    </source>
</evidence>
<dbReference type="Gene3D" id="3.30.930.10">
    <property type="entry name" value="Bira Bifunctional Protein, Domain 2"/>
    <property type="match status" value="1"/>
</dbReference>
<dbReference type="NCBIfam" id="TIGR00121">
    <property type="entry name" value="birA_ligase"/>
    <property type="match status" value="1"/>
</dbReference>
<accession>A0A2R4XLC3</accession>
<dbReference type="InterPro" id="IPR008988">
    <property type="entry name" value="Transcriptional_repressor_C"/>
</dbReference>
<evidence type="ECO:0000313" key="8">
    <source>
        <dbReference type="EMBL" id="AWB34593.1"/>
    </source>
</evidence>
<proteinExistence type="predicted"/>
<dbReference type="Proteomes" id="UP000244571">
    <property type="component" value="Chromosome"/>
</dbReference>
<dbReference type="GO" id="GO:0005737">
    <property type="term" value="C:cytoplasm"/>
    <property type="evidence" value="ECO:0007669"/>
    <property type="project" value="TreeGrafter"/>
</dbReference>
<dbReference type="GO" id="GO:0004077">
    <property type="term" value="F:biotin--[biotin carboxyl-carrier protein] ligase activity"/>
    <property type="evidence" value="ECO:0007669"/>
    <property type="project" value="UniProtKB-EC"/>
</dbReference>
<evidence type="ECO:0000259" key="7">
    <source>
        <dbReference type="PROSITE" id="PS51733"/>
    </source>
</evidence>
<dbReference type="CDD" id="cd16442">
    <property type="entry name" value="BPL"/>
    <property type="match status" value="1"/>
</dbReference>
<dbReference type="Gene3D" id="2.30.30.100">
    <property type="match status" value="1"/>
</dbReference>
<dbReference type="Pfam" id="PF03099">
    <property type="entry name" value="BPL_LplA_LipB"/>
    <property type="match status" value="1"/>
</dbReference>
<dbReference type="InterPro" id="IPR004408">
    <property type="entry name" value="Biotin_CoA_COase_ligase"/>
</dbReference>
<evidence type="ECO:0000256" key="3">
    <source>
        <dbReference type="ARBA" id="ARBA00022840"/>
    </source>
</evidence>
<sequence>MKVPDTRQSIPDFVLQLRQKLPQWAHTDWLEQTGSTNADLFELARQYRTPEHWPRLLGSNHQTQGKGRAGRPWLDRSGETLMFSCGFMLNMPTRLLAGVAPALGIATCEALRPLAGHDIGRLSMKWPNDIMIDDSKLAGILVESRIMGNGIFLVVGMGLNLAGASDLSAELNRDVSDWSSLDGAVAERSRLVAQVAQSWQQCLALHSLAPLQHLRESFELFDYLRNRQVNVLQGDQIQLTGTASGLAEDGSLLVRLADGTMESVRVGDISVRKV</sequence>
<name>A0A2R4XLC3_9BURK</name>
<dbReference type="AlphaFoldDB" id="A0A2R4XLC3"/>
<dbReference type="EC" id="6.3.4.15" evidence="5"/>
<reference evidence="8 9" key="1">
    <citation type="submission" date="2018-04" db="EMBL/GenBank/DDBJ databases">
        <title>Bordetella sp. HZ20 isolated from seawater.</title>
        <authorList>
            <person name="Sun C."/>
        </authorList>
    </citation>
    <scope>NUCLEOTIDE SEQUENCE [LARGE SCALE GENOMIC DNA]</scope>
    <source>
        <strain evidence="8 9">HZ20</strain>
    </source>
</reference>
<keyword evidence="1 8" id="KW-0436">Ligase</keyword>
<dbReference type="RefSeq" id="WP_108622009.1">
    <property type="nucleotide sequence ID" value="NZ_CP028901.1"/>
</dbReference>
<keyword evidence="9" id="KW-1185">Reference proteome</keyword>